<reference evidence="4" key="1">
    <citation type="journal article" date="2019" name="Int. J. Syst. Evol. Microbiol.">
        <title>The Global Catalogue of Microorganisms (GCM) 10K type strain sequencing project: providing services to taxonomists for standard genome sequencing and annotation.</title>
        <authorList>
            <consortium name="The Broad Institute Genomics Platform"/>
            <consortium name="The Broad Institute Genome Sequencing Center for Infectious Disease"/>
            <person name="Wu L."/>
            <person name="Ma J."/>
        </authorList>
    </citation>
    <scope>NUCLEOTIDE SEQUENCE [LARGE SCALE GENOMIC DNA]</scope>
    <source>
        <strain evidence="4">NBRC 112299</strain>
    </source>
</reference>
<feature type="region of interest" description="Disordered" evidence="1">
    <location>
        <begin position="67"/>
        <end position="89"/>
    </location>
</feature>
<evidence type="ECO:0000259" key="2">
    <source>
        <dbReference type="Pfam" id="PF17900"/>
    </source>
</evidence>
<evidence type="ECO:0000313" key="3">
    <source>
        <dbReference type="EMBL" id="GMA36809.1"/>
    </source>
</evidence>
<dbReference type="Proteomes" id="UP001157125">
    <property type="component" value="Unassembled WGS sequence"/>
</dbReference>
<proteinExistence type="predicted"/>
<accession>A0ABQ6IJD3</accession>
<evidence type="ECO:0000313" key="4">
    <source>
        <dbReference type="Proteomes" id="UP001157125"/>
    </source>
</evidence>
<comment type="caution">
    <text evidence="3">The sequence shown here is derived from an EMBL/GenBank/DDBJ whole genome shotgun (WGS) entry which is preliminary data.</text>
</comment>
<dbReference type="Pfam" id="PF17900">
    <property type="entry name" value="Peptidase_M1_N"/>
    <property type="match status" value="1"/>
</dbReference>
<feature type="domain" description="Aminopeptidase N-like N-terminal" evidence="2">
    <location>
        <begin position="6"/>
        <end position="55"/>
    </location>
</feature>
<dbReference type="InterPro" id="IPR042097">
    <property type="entry name" value="Aminopeptidase_N-like_N_sf"/>
</dbReference>
<protein>
    <recommendedName>
        <fullName evidence="2">Aminopeptidase N-like N-terminal domain-containing protein</fullName>
    </recommendedName>
</protein>
<dbReference type="Gene3D" id="2.60.40.1730">
    <property type="entry name" value="tricorn interacting facor f3 domain"/>
    <property type="match status" value="1"/>
</dbReference>
<organism evidence="3 4">
    <name type="scientific">Demequina litorisediminis</name>
    <dbReference type="NCBI Taxonomy" id="1849022"/>
    <lineage>
        <taxon>Bacteria</taxon>
        <taxon>Bacillati</taxon>
        <taxon>Actinomycetota</taxon>
        <taxon>Actinomycetes</taxon>
        <taxon>Micrococcales</taxon>
        <taxon>Demequinaceae</taxon>
        <taxon>Demequina</taxon>
    </lineage>
</organism>
<dbReference type="EMBL" id="BSUN01000001">
    <property type="protein sequence ID" value="GMA36809.1"/>
    <property type="molecule type" value="Genomic_DNA"/>
</dbReference>
<evidence type="ECO:0000256" key="1">
    <source>
        <dbReference type="SAM" id="MobiDB-lite"/>
    </source>
</evidence>
<gene>
    <name evidence="3" type="ORF">GCM10025876_30130</name>
</gene>
<dbReference type="SUPFAM" id="SSF63737">
    <property type="entry name" value="Leukotriene A4 hydrolase N-terminal domain"/>
    <property type="match status" value="1"/>
</dbReference>
<dbReference type="InterPro" id="IPR045357">
    <property type="entry name" value="Aminopeptidase_N-like_N"/>
</dbReference>
<name>A0ABQ6IJD3_9MICO</name>
<keyword evidence="4" id="KW-1185">Reference proteome</keyword>
<feature type="compositionally biased region" description="Basic and acidic residues" evidence="1">
    <location>
        <begin position="67"/>
        <end position="81"/>
    </location>
</feature>
<sequence>MDPEDGEVYLYSQFEVADTRRMYAVFEQPDLKAAFTFTVTAPDHWHVLSNNPGTSTPVDGTIEIAGTERGKPALGLHRDGRSPATSRRS</sequence>